<gene>
    <name evidence="7" type="ORF">TRSC58_03192</name>
</gene>
<reference evidence="7 8" key="1">
    <citation type="submission" date="2013-07" db="EMBL/GenBank/DDBJ databases">
        <authorList>
            <person name="Stoco P.H."/>
            <person name="Wagner G."/>
            <person name="Gerber A."/>
            <person name="Zaha A."/>
            <person name="Thompson C."/>
            <person name="Bartholomeu D.C."/>
            <person name="Luckemeyer D.D."/>
            <person name="Bahia D."/>
            <person name="Loreto E."/>
            <person name="Prestes E.B."/>
            <person name="Lima F.M."/>
            <person name="Rodrigues-Luiz G."/>
            <person name="Vallejo G.A."/>
            <person name="Filho J.F."/>
            <person name="Monteiro K.M."/>
            <person name="Tyler K.M."/>
            <person name="de Almeida L.G."/>
            <person name="Ortiz M.F."/>
            <person name="Siervo M.A."/>
            <person name="de Moraes M.H."/>
            <person name="Cunha O.L."/>
            <person name="Mendonca-Neto R."/>
            <person name="Silva R."/>
            <person name="Teixeira S.M."/>
            <person name="Murta S.M."/>
            <person name="Sincero T.C."/>
            <person name="Mendes T.A."/>
            <person name="Urmenyi T.P."/>
            <person name="Silva V.G."/>
            <person name="da Rocha W.D."/>
            <person name="Andersson B."/>
            <person name="Romanha A.J."/>
            <person name="Steindel M."/>
            <person name="de Vasconcelos A.T."/>
            <person name="Grisard E.C."/>
        </authorList>
    </citation>
    <scope>NUCLEOTIDE SEQUENCE [LARGE SCALE GENOMIC DNA]</scope>
    <source>
        <strain evidence="7 8">SC58</strain>
    </source>
</reference>
<keyword evidence="1" id="KW-0479">Metal-binding</keyword>
<dbReference type="PANTHER" id="PTHR20893">
    <property type="entry name" value="LD08641P"/>
    <property type="match status" value="1"/>
</dbReference>
<dbReference type="PANTHER" id="PTHR20893:SF2">
    <property type="entry name" value="LD08641P"/>
    <property type="match status" value="1"/>
</dbReference>
<dbReference type="SUPFAM" id="SSF57850">
    <property type="entry name" value="RING/U-box"/>
    <property type="match status" value="1"/>
</dbReference>
<feature type="region of interest" description="Disordered" evidence="4">
    <location>
        <begin position="31"/>
        <end position="65"/>
    </location>
</feature>
<keyword evidence="8" id="KW-1185">Reference proteome</keyword>
<evidence type="ECO:0000256" key="4">
    <source>
        <dbReference type="SAM" id="MobiDB-lite"/>
    </source>
</evidence>
<dbReference type="SMART" id="SM00744">
    <property type="entry name" value="RINGv"/>
    <property type="match status" value="1"/>
</dbReference>
<organism evidence="7 8">
    <name type="scientific">Trypanosoma rangeli SC58</name>
    <dbReference type="NCBI Taxonomy" id="429131"/>
    <lineage>
        <taxon>Eukaryota</taxon>
        <taxon>Discoba</taxon>
        <taxon>Euglenozoa</taxon>
        <taxon>Kinetoplastea</taxon>
        <taxon>Metakinetoplastina</taxon>
        <taxon>Trypanosomatida</taxon>
        <taxon>Trypanosomatidae</taxon>
        <taxon>Trypanosoma</taxon>
        <taxon>Herpetosoma</taxon>
    </lineage>
</organism>
<keyword evidence="3" id="KW-0862">Zinc</keyword>
<evidence type="ECO:0000256" key="3">
    <source>
        <dbReference type="ARBA" id="ARBA00022833"/>
    </source>
</evidence>
<dbReference type="InterPro" id="IPR013083">
    <property type="entry name" value="Znf_RING/FYVE/PHD"/>
</dbReference>
<keyword evidence="5" id="KW-1133">Transmembrane helix</keyword>
<dbReference type="VEuPathDB" id="TriTrypDB:TRSC58_03192"/>
<protein>
    <recommendedName>
        <fullName evidence="6">RING-CH-type domain-containing protein</fullName>
    </recommendedName>
</protein>
<evidence type="ECO:0000259" key="6">
    <source>
        <dbReference type="PROSITE" id="PS51292"/>
    </source>
</evidence>
<evidence type="ECO:0000256" key="1">
    <source>
        <dbReference type="ARBA" id="ARBA00022723"/>
    </source>
</evidence>
<keyword evidence="2" id="KW-0863">Zinc-finger</keyword>
<dbReference type="EMBL" id="AUPL01003192">
    <property type="protein sequence ID" value="ESL09095.1"/>
    <property type="molecule type" value="Genomic_DNA"/>
</dbReference>
<dbReference type="Pfam" id="PF12906">
    <property type="entry name" value="RINGv"/>
    <property type="match status" value="1"/>
</dbReference>
<dbReference type="PROSITE" id="PS51292">
    <property type="entry name" value="ZF_RING_CH"/>
    <property type="match status" value="1"/>
</dbReference>
<sequence>MGLMSLSTSRESGISAVTSPPAFECALPREGETSEGAAGSEGQRNQGGIAGPSLHTGANRSSETGHDNEIECWICRLGGSTVQNPLITNVCKCRGSVGWVHRDCIDTWVLSQNRLNCPSCGAEYKIIAISEVRLPQTLFGELNILFWDLFLPLFSKALTLLVGSAINGFVVPWIIGAAFFS</sequence>
<dbReference type="OrthoDB" id="264354at2759"/>
<dbReference type="Proteomes" id="UP000031737">
    <property type="component" value="Unassembled WGS sequence"/>
</dbReference>
<evidence type="ECO:0000313" key="7">
    <source>
        <dbReference type="EMBL" id="ESL09095.1"/>
    </source>
</evidence>
<dbReference type="GO" id="GO:0008270">
    <property type="term" value="F:zinc ion binding"/>
    <property type="evidence" value="ECO:0007669"/>
    <property type="project" value="UniProtKB-KW"/>
</dbReference>
<evidence type="ECO:0000256" key="2">
    <source>
        <dbReference type="ARBA" id="ARBA00022771"/>
    </source>
</evidence>
<evidence type="ECO:0000313" key="8">
    <source>
        <dbReference type="Proteomes" id="UP000031737"/>
    </source>
</evidence>
<dbReference type="CDD" id="cd16495">
    <property type="entry name" value="RING_CH-C4HC3_MARCH"/>
    <property type="match status" value="1"/>
</dbReference>
<feature type="transmembrane region" description="Helical" evidence="5">
    <location>
        <begin position="157"/>
        <end position="180"/>
    </location>
</feature>
<keyword evidence="5" id="KW-0812">Transmembrane</keyword>
<evidence type="ECO:0000256" key="5">
    <source>
        <dbReference type="SAM" id="Phobius"/>
    </source>
</evidence>
<dbReference type="AlphaFoldDB" id="A0A061J464"/>
<accession>A0A061J464</accession>
<dbReference type="Gene3D" id="3.30.40.10">
    <property type="entry name" value="Zinc/RING finger domain, C3HC4 (zinc finger)"/>
    <property type="match status" value="1"/>
</dbReference>
<dbReference type="InterPro" id="IPR011016">
    <property type="entry name" value="Znf_RING-CH"/>
</dbReference>
<feature type="domain" description="RING-CH-type" evidence="6">
    <location>
        <begin position="64"/>
        <end position="127"/>
    </location>
</feature>
<keyword evidence="5" id="KW-0472">Membrane</keyword>
<comment type="caution">
    <text evidence="7">The sequence shown here is derived from an EMBL/GenBank/DDBJ whole genome shotgun (WGS) entry which is preliminary data.</text>
</comment>
<name>A0A061J464_TRYRA</name>
<proteinExistence type="predicted"/>